<evidence type="ECO:0000256" key="1">
    <source>
        <dbReference type="SAM" id="Phobius"/>
    </source>
</evidence>
<dbReference type="KEGG" id="nta:107773438"/>
<gene>
    <name evidence="2" type="primary">LOC107773438</name>
</gene>
<dbReference type="OrthoDB" id="10316799at2759"/>
<accession>A0A1S3Y8L3</accession>
<proteinExistence type="predicted"/>
<dbReference type="RefSeq" id="XP_016448344.1">
    <property type="nucleotide sequence ID" value="XM_016592858.1"/>
</dbReference>
<organism evidence="2">
    <name type="scientific">Nicotiana tabacum</name>
    <name type="common">Common tobacco</name>
    <dbReference type="NCBI Taxonomy" id="4097"/>
    <lineage>
        <taxon>Eukaryota</taxon>
        <taxon>Viridiplantae</taxon>
        <taxon>Streptophyta</taxon>
        <taxon>Embryophyta</taxon>
        <taxon>Tracheophyta</taxon>
        <taxon>Spermatophyta</taxon>
        <taxon>Magnoliopsida</taxon>
        <taxon>eudicotyledons</taxon>
        <taxon>Gunneridae</taxon>
        <taxon>Pentapetalae</taxon>
        <taxon>asterids</taxon>
        <taxon>lamiids</taxon>
        <taxon>Solanales</taxon>
        <taxon>Solanaceae</taxon>
        <taxon>Nicotianoideae</taxon>
        <taxon>Nicotianeae</taxon>
        <taxon>Nicotiana</taxon>
    </lineage>
</organism>
<reference evidence="2" key="1">
    <citation type="submission" date="2025-08" db="UniProtKB">
        <authorList>
            <consortium name="RefSeq"/>
        </authorList>
    </citation>
    <scope>IDENTIFICATION</scope>
</reference>
<name>A0A1S3Y8L3_TOBAC</name>
<keyword evidence="1" id="KW-0472">Membrane</keyword>
<feature type="transmembrane region" description="Helical" evidence="1">
    <location>
        <begin position="20"/>
        <end position="41"/>
    </location>
</feature>
<protein>
    <submittedName>
        <fullName evidence="2">Uncharacterized protein</fullName>
    </submittedName>
</protein>
<keyword evidence="1" id="KW-0812">Transmembrane</keyword>
<sequence>MFHSFSWLIFSSNFASCYDFHIMSLILLFPAWSVYMFGLLLPEIMHKCPKKIIELSTEGNHDQERQVSLELDPCEFPFDLSESEEDEIKMDETHRVCIDQESNPTLFPEIRGQKWFDELMSFWRSQVEEKQYKCMRPF</sequence>
<evidence type="ECO:0000313" key="2">
    <source>
        <dbReference type="RefSeq" id="XP_016448344.1"/>
    </source>
</evidence>
<dbReference type="AlphaFoldDB" id="A0A1S3Y8L3"/>
<keyword evidence="1" id="KW-1133">Transmembrane helix</keyword>
<dbReference type="PaxDb" id="4097-A0A1S3Y8L3"/>